<dbReference type="Gene3D" id="3.40.50.150">
    <property type="entry name" value="Vaccinia Virus protein VP39"/>
    <property type="match status" value="1"/>
</dbReference>
<keyword evidence="3" id="KW-0949">S-adenosyl-L-methionine</keyword>
<dbReference type="PANTHER" id="PTHR32266:SF12">
    <property type="entry name" value="NICOTIANAMINE SYNTHASE 3"/>
    <property type="match status" value="1"/>
</dbReference>
<dbReference type="AlphaFoldDB" id="A0AAN6YJV2"/>
<dbReference type="InterPro" id="IPR004298">
    <property type="entry name" value="Nicotian_synth"/>
</dbReference>
<proteinExistence type="inferred from homology"/>
<dbReference type="Pfam" id="PF03059">
    <property type="entry name" value="NAS"/>
    <property type="match status" value="1"/>
</dbReference>
<dbReference type="InterPro" id="IPR029063">
    <property type="entry name" value="SAM-dependent_MTases_sf"/>
</dbReference>
<dbReference type="PANTHER" id="PTHR32266">
    <property type="entry name" value="NICOTIANAMINE SYNTHASE 3"/>
    <property type="match status" value="1"/>
</dbReference>
<accession>A0AAN6YJV2</accession>
<sequence>MGLTKLCLRLPWPRHRTRKASVVKSSPYDSQDSITIAEKPQYTGQPGNELTSERAGAICNKITETYSELLKLANYEPGEQINKLLGDLVPLCTQNLDREVVQQIVQSARVQEILPPLRDICSQAESCFESYSAAKIIGDGKDDPKTALERAKSFRYYSNYVELAWLELCGIQAAGRETPKRIAFIGSGPLPLTSLCLLQELKKEADNESDAQGIKVLNVDCDQAAIDISRAMCHAVGDWSKGMEFLCAEAGSPEVDLTEYDVVYMAALVGVSQEKKEEITLKVVNSMRPGSLLVVRSAAGIRTCLYIEFDIATDRLLEKLEPCLTLHPHNEVVNSVIIARVKI</sequence>
<evidence type="ECO:0000313" key="5">
    <source>
        <dbReference type="Proteomes" id="UP001301769"/>
    </source>
</evidence>
<evidence type="ECO:0000256" key="1">
    <source>
        <dbReference type="ARBA" id="ARBA00007009"/>
    </source>
</evidence>
<evidence type="ECO:0000256" key="3">
    <source>
        <dbReference type="ARBA" id="ARBA00022691"/>
    </source>
</evidence>
<organism evidence="4 5">
    <name type="scientific">Rhypophila decipiens</name>
    <dbReference type="NCBI Taxonomy" id="261697"/>
    <lineage>
        <taxon>Eukaryota</taxon>
        <taxon>Fungi</taxon>
        <taxon>Dikarya</taxon>
        <taxon>Ascomycota</taxon>
        <taxon>Pezizomycotina</taxon>
        <taxon>Sordariomycetes</taxon>
        <taxon>Sordariomycetidae</taxon>
        <taxon>Sordariales</taxon>
        <taxon>Naviculisporaceae</taxon>
        <taxon>Rhypophila</taxon>
    </lineage>
</organism>
<dbReference type="PROSITE" id="PS51142">
    <property type="entry name" value="NAS"/>
    <property type="match status" value="1"/>
</dbReference>
<dbReference type="Proteomes" id="UP001301769">
    <property type="component" value="Unassembled WGS sequence"/>
</dbReference>
<evidence type="ECO:0000313" key="4">
    <source>
        <dbReference type="EMBL" id="KAK4219763.1"/>
    </source>
</evidence>
<reference evidence="4" key="1">
    <citation type="journal article" date="2023" name="Mol. Phylogenet. Evol.">
        <title>Genome-scale phylogeny and comparative genomics of the fungal order Sordariales.</title>
        <authorList>
            <person name="Hensen N."/>
            <person name="Bonometti L."/>
            <person name="Westerberg I."/>
            <person name="Brannstrom I.O."/>
            <person name="Guillou S."/>
            <person name="Cros-Aarteil S."/>
            <person name="Calhoun S."/>
            <person name="Haridas S."/>
            <person name="Kuo A."/>
            <person name="Mondo S."/>
            <person name="Pangilinan J."/>
            <person name="Riley R."/>
            <person name="LaButti K."/>
            <person name="Andreopoulos B."/>
            <person name="Lipzen A."/>
            <person name="Chen C."/>
            <person name="Yan M."/>
            <person name="Daum C."/>
            <person name="Ng V."/>
            <person name="Clum A."/>
            <person name="Steindorff A."/>
            <person name="Ohm R.A."/>
            <person name="Martin F."/>
            <person name="Silar P."/>
            <person name="Natvig D.O."/>
            <person name="Lalanne C."/>
            <person name="Gautier V."/>
            <person name="Ament-Velasquez S.L."/>
            <person name="Kruys A."/>
            <person name="Hutchinson M.I."/>
            <person name="Powell A.J."/>
            <person name="Barry K."/>
            <person name="Miller A.N."/>
            <person name="Grigoriev I.V."/>
            <person name="Debuchy R."/>
            <person name="Gladieux P."/>
            <person name="Hiltunen Thoren M."/>
            <person name="Johannesson H."/>
        </authorList>
    </citation>
    <scope>NUCLEOTIDE SEQUENCE</scope>
    <source>
        <strain evidence="4">PSN293</strain>
    </source>
</reference>
<evidence type="ECO:0000256" key="2">
    <source>
        <dbReference type="ARBA" id="ARBA00022679"/>
    </source>
</evidence>
<dbReference type="EMBL" id="MU858047">
    <property type="protein sequence ID" value="KAK4219763.1"/>
    <property type="molecule type" value="Genomic_DNA"/>
</dbReference>
<name>A0AAN6YJV2_9PEZI</name>
<dbReference type="GO" id="GO:0030418">
    <property type="term" value="P:nicotianamine biosynthetic process"/>
    <property type="evidence" value="ECO:0007669"/>
    <property type="project" value="InterPro"/>
</dbReference>
<keyword evidence="5" id="KW-1185">Reference proteome</keyword>
<reference evidence="4" key="2">
    <citation type="submission" date="2023-05" db="EMBL/GenBank/DDBJ databases">
        <authorList>
            <consortium name="Lawrence Berkeley National Laboratory"/>
            <person name="Steindorff A."/>
            <person name="Hensen N."/>
            <person name="Bonometti L."/>
            <person name="Westerberg I."/>
            <person name="Brannstrom I.O."/>
            <person name="Guillou S."/>
            <person name="Cros-Aarteil S."/>
            <person name="Calhoun S."/>
            <person name="Haridas S."/>
            <person name="Kuo A."/>
            <person name="Mondo S."/>
            <person name="Pangilinan J."/>
            <person name="Riley R."/>
            <person name="Labutti K."/>
            <person name="Andreopoulos B."/>
            <person name="Lipzen A."/>
            <person name="Chen C."/>
            <person name="Yanf M."/>
            <person name="Daum C."/>
            <person name="Ng V."/>
            <person name="Clum A."/>
            <person name="Ohm R."/>
            <person name="Martin F."/>
            <person name="Silar P."/>
            <person name="Natvig D."/>
            <person name="Lalanne C."/>
            <person name="Gautier V."/>
            <person name="Ament-Velasquez S.L."/>
            <person name="Kruys A."/>
            <person name="Hutchinson M.I."/>
            <person name="Powell A.J."/>
            <person name="Barry K."/>
            <person name="Miller A.N."/>
            <person name="Grigoriev I.V."/>
            <person name="Debuchy R."/>
            <person name="Gladieux P."/>
            <person name="Thoren M.H."/>
            <person name="Johannesson H."/>
        </authorList>
    </citation>
    <scope>NUCLEOTIDE SEQUENCE</scope>
    <source>
        <strain evidence="4">PSN293</strain>
    </source>
</reference>
<comment type="caution">
    <text evidence="4">The sequence shown here is derived from an EMBL/GenBank/DDBJ whole genome shotgun (WGS) entry which is preliminary data.</text>
</comment>
<comment type="similarity">
    <text evidence="1">Belongs to the nicotianamine synthase (NAS)-like family.</text>
</comment>
<keyword evidence="2" id="KW-0808">Transferase</keyword>
<dbReference type="GO" id="GO:0030410">
    <property type="term" value="F:nicotianamine synthase activity"/>
    <property type="evidence" value="ECO:0007669"/>
    <property type="project" value="InterPro"/>
</dbReference>
<gene>
    <name evidence="4" type="ORF">QBC37DRAFT_409717</name>
</gene>
<protein>
    <submittedName>
        <fullName evidence="4">Nicotianamine synthase 2</fullName>
    </submittedName>
</protein>